<evidence type="ECO:0000313" key="3">
    <source>
        <dbReference type="Proteomes" id="UP000321533"/>
    </source>
</evidence>
<dbReference type="PRINTS" id="PR00368">
    <property type="entry name" value="FADPNR"/>
</dbReference>
<evidence type="ECO:0000313" key="2">
    <source>
        <dbReference type="EMBL" id="QEC67219.1"/>
    </source>
</evidence>
<dbReference type="RefSeq" id="WP_147189026.1">
    <property type="nucleotide sequence ID" value="NZ_CP042435.1"/>
</dbReference>
<dbReference type="Pfam" id="PF13738">
    <property type="entry name" value="Pyr_redox_3"/>
    <property type="match status" value="1"/>
</dbReference>
<evidence type="ECO:0000256" key="1">
    <source>
        <dbReference type="ARBA" id="ARBA00023002"/>
    </source>
</evidence>
<dbReference type="OrthoDB" id="9778740at2"/>
<dbReference type="NCBIfam" id="TIGR04018">
    <property type="entry name" value="Bthiol_YpdA"/>
    <property type="match status" value="1"/>
</dbReference>
<proteinExistence type="predicted"/>
<sequence>MSEYDILIIGAGPIGLACGIAAKKAGLSYVIVEKGCLVNSLYNYPANMTFFSTSERLEIGGVPFMSLNNKPNRAEALEYYRRVTQVFSLNVHLFEEVKAVIKNKDNFFSITTSKNNYTAKHIIVSTGFYDIPVLMHVPGEEMNKVVHYYKDPHYYAFQKVLVVGAQNSAIDAALETWRKGAEVTMVVREKEIGERVKYWVRPDIINRIAEGSIKAYFSASVIEIRKNEVDIQTKDGPVTIANDFVIAMTGYRPGFDFLRKIGIELSNDESLRPSYDPETMQTNNKGIYLAGVVCGGMDTHKWFIENSREHADKIIKNILAMQEK</sequence>
<keyword evidence="1" id="KW-0560">Oxidoreductase</keyword>
<dbReference type="InterPro" id="IPR050982">
    <property type="entry name" value="Auxin_biosynth/cation_transpt"/>
</dbReference>
<dbReference type="PANTHER" id="PTHR43539">
    <property type="entry name" value="FLAVIN-BINDING MONOOXYGENASE-LIKE PROTEIN (AFU_ORTHOLOGUE AFUA_4G09220)"/>
    <property type="match status" value="1"/>
</dbReference>
<reference evidence="2 3" key="1">
    <citation type="journal article" date="2016" name="Int. J. Syst. Evol. Microbiol.">
        <title>Panacibacter ginsenosidivorans gen. nov., sp. nov., with ginsenoside converting activity isolated from soil of a ginseng field.</title>
        <authorList>
            <person name="Siddiqi M.Z."/>
            <person name="Muhammad Shafi S."/>
            <person name="Choi K.D."/>
            <person name="Im W.T."/>
        </authorList>
    </citation>
    <scope>NUCLEOTIDE SEQUENCE [LARGE SCALE GENOMIC DNA]</scope>
    <source>
        <strain evidence="2 3">Gsoil1550</strain>
    </source>
</reference>
<protein>
    <submittedName>
        <fullName evidence="2">YpdA family putative bacillithiol disulfide reductase</fullName>
    </submittedName>
</protein>
<dbReference type="PANTHER" id="PTHR43539:SF4">
    <property type="entry name" value="BACILLIREDOXIN REDUCTASE BDR"/>
    <property type="match status" value="1"/>
</dbReference>
<dbReference type="GO" id="GO:0050660">
    <property type="term" value="F:flavin adenine dinucleotide binding"/>
    <property type="evidence" value="ECO:0007669"/>
    <property type="project" value="TreeGrafter"/>
</dbReference>
<dbReference type="GO" id="GO:0004497">
    <property type="term" value="F:monooxygenase activity"/>
    <property type="evidence" value="ECO:0007669"/>
    <property type="project" value="TreeGrafter"/>
</dbReference>
<dbReference type="Proteomes" id="UP000321533">
    <property type="component" value="Chromosome"/>
</dbReference>
<organism evidence="2 3">
    <name type="scientific">Panacibacter ginsenosidivorans</name>
    <dbReference type="NCBI Taxonomy" id="1813871"/>
    <lineage>
        <taxon>Bacteria</taxon>
        <taxon>Pseudomonadati</taxon>
        <taxon>Bacteroidota</taxon>
        <taxon>Chitinophagia</taxon>
        <taxon>Chitinophagales</taxon>
        <taxon>Chitinophagaceae</taxon>
        <taxon>Panacibacter</taxon>
    </lineage>
</organism>
<dbReference type="InterPro" id="IPR023856">
    <property type="entry name" value="Bdr"/>
</dbReference>
<accession>A0A5B8V7I3</accession>
<gene>
    <name evidence="2" type="primary">ypdA</name>
    <name evidence="2" type="ORF">FRZ67_07890</name>
</gene>
<dbReference type="PRINTS" id="PR00469">
    <property type="entry name" value="PNDRDTASEII"/>
</dbReference>
<dbReference type="KEGG" id="pgin:FRZ67_07890"/>
<dbReference type="AlphaFoldDB" id="A0A5B8V7I3"/>
<dbReference type="EMBL" id="CP042435">
    <property type="protein sequence ID" value="QEC67219.1"/>
    <property type="molecule type" value="Genomic_DNA"/>
</dbReference>
<name>A0A5B8V7I3_9BACT</name>
<dbReference type="InterPro" id="IPR036188">
    <property type="entry name" value="FAD/NAD-bd_sf"/>
</dbReference>
<dbReference type="SUPFAM" id="SSF51905">
    <property type="entry name" value="FAD/NAD(P)-binding domain"/>
    <property type="match status" value="1"/>
</dbReference>
<dbReference type="Gene3D" id="3.50.50.60">
    <property type="entry name" value="FAD/NAD(P)-binding domain"/>
    <property type="match status" value="1"/>
</dbReference>
<keyword evidence="3" id="KW-1185">Reference proteome</keyword>